<sequence length="260" mass="30361">METENKVGDLFLIQAIKHRPLIWDSKHPDYHDREKREAVFKELSKRTNYEANFLKRRWITLRERYVKDLRCKVLQNNSKSTFKYCRELNFLRNHVKLKIQTNSDISQGNDELEFEITEEDLRMDECDEDLSGIFIEIDEGIVPNNDSISNEMKQENDNNKSELIELLEFNDDQVQSTNATNEVSTEPGEIVLPEVIQIPTSTQIKEPPPVTQSPAEPTIQNTSVRNEDVIFGELIVSQLMKITDEAKKRSIKRSILDLFF</sequence>
<reference evidence="3" key="1">
    <citation type="submission" date="2018-07" db="EMBL/GenBank/DDBJ databases">
        <authorList>
            <person name="Quirk P.G."/>
            <person name="Krulwich T.A."/>
        </authorList>
    </citation>
    <scope>NUCLEOTIDE SEQUENCE</scope>
</reference>
<dbReference type="SMART" id="SM00595">
    <property type="entry name" value="MADF"/>
    <property type="match status" value="1"/>
</dbReference>
<proteinExistence type="predicted"/>
<evidence type="ECO:0000313" key="3">
    <source>
        <dbReference type="EMBL" id="SSX19312.1"/>
    </source>
</evidence>
<organism evidence="3">
    <name type="scientific">Culicoides sonorensis</name>
    <name type="common">Biting midge</name>
    <dbReference type="NCBI Taxonomy" id="179676"/>
    <lineage>
        <taxon>Eukaryota</taxon>
        <taxon>Metazoa</taxon>
        <taxon>Ecdysozoa</taxon>
        <taxon>Arthropoda</taxon>
        <taxon>Hexapoda</taxon>
        <taxon>Insecta</taxon>
        <taxon>Pterygota</taxon>
        <taxon>Neoptera</taxon>
        <taxon>Endopterygota</taxon>
        <taxon>Diptera</taxon>
        <taxon>Nematocera</taxon>
        <taxon>Chironomoidea</taxon>
        <taxon>Ceratopogonidae</taxon>
        <taxon>Ceratopogoninae</taxon>
        <taxon>Culicoides</taxon>
        <taxon>Monoculicoides</taxon>
    </lineage>
</organism>
<dbReference type="InterPro" id="IPR006578">
    <property type="entry name" value="MADF-dom"/>
</dbReference>
<evidence type="ECO:0000259" key="2">
    <source>
        <dbReference type="PROSITE" id="PS51029"/>
    </source>
</evidence>
<feature type="domain" description="MADF" evidence="2">
    <location>
        <begin position="11"/>
        <end position="96"/>
    </location>
</feature>
<feature type="region of interest" description="Disordered" evidence="1">
    <location>
        <begin position="204"/>
        <end position="223"/>
    </location>
</feature>
<evidence type="ECO:0000256" key="1">
    <source>
        <dbReference type="SAM" id="MobiDB-lite"/>
    </source>
</evidence>
<dbReference type="Pfam" id="PF10545">
    <property type="entry name" value="MADF_DNA_bdg"/>
    <property type="match status" value="1"/>
</dbReference>
<protein>
    <submittedName>
        <fullName evidence="3">CSON013225 protein</fullName>
    </submittedName>
</protein>
<name>A0A336LMM1_CULSO</name>
<dbReference type="PROSITE" id="PS51029">
    <property type="entry name" value="MADF"/>
    <property type="match status" value="1"/>
</dbReference>
<feature type="compositionally biased region" description="Polar residues" evidence="1">
    <location>
        <begin position="212"/>
        <end position="223"/>
    </location>
</feature>
<accession>A0A336LMM1</accession>
<dbReference type="PANTHER" id="PTHR12243:SF67">
    <property type="entry name" value="COREPRESSOR OF PANGOLIN, ISOFORM A-RELATED"/>
    <property type="match status" value="1"/>
</dbReference>
<dbReference type="AlphaFoldDB" id="A0A336LMM1"/>
<dbReference type="EMBL" id="UFQT01000065">
    <property type="protein sequence ID" value="SSX19312.1"/>
    <property type="molecule type" value="Genomic_DNA"/>
</dbReference>
<dbReference type="VEuPathDB" id="VectorBase:CSON013225"/>
<gene>
    <name evidence="3" type="primary">CSON013225</name>
</gene>
<dbReference type="OMA" id="RIKETHN"/>
<dbReference type="PANTHER" id="PTHR12243">
    <property type="entry name" value="MADF DOMAIN TRANSCRIPTION FACTOR"/>
    <property type="match status" value="1"/>
</dbReference>
<dbReference type="InterPro" id="IPR039353">
    <property type="entry name" value="TF_Adf1"/>
</dbReference>